<sequence length="266" mass="29894">MGIEASKPNPGTKLQVIGAGLPRTGTASFSLALSILLNGPVYHGGTQTLKSSHDNDIKTWTDLLAHTPYKTPSDREYVISKLRELTQGYVAVTDAPCAQFVEELLEIYPDAKVICTVRDADAWAQSMDATSKSSLQTFLPFMIYLVPVVRYFPSYITALQKGRWEELYSKDGEKWSYGQDVWERHLGYLDRVVGKDKVVFFDVREGWVPLCQALRKDVPVDQEFPRINDGNAIERFAGEQLRRGLVRWAVVVGIFAVSAAVGWRLY</sequence>
<evidence type="ECO:0008006" key="4">
    <source>
        <dbReference type="Google" id="ProtNLM"/>
    </source>
</evidence>
<keyword evidence="1" id="KW-1133">Transmembrane helix</keyword>
<protein>
    <recommendedName>
        <fullName evidence="4">NAD dependent epimerase/dehydratase</fullName>
    </recommendedName>
</protein>
<dbReference type="PANTHER" id="PTHR36978:SF3">
    <property type="entry name" value="P-LOOP CONTAINING NUCLEOSIDE TRIPHOSPHATE HYDROLASE PROTEIN"/>
    <property type="match status" value="1"/>
</dbReference>
<comment type="caution">
    <text evidence="2">The sequence shown here is derived from an EMBL/GenBank/DDBJ whole genome shotgun (WGS) entry which is preliminary data.</text>
</comment>
<dbReference type="InterPro" id="IPR027417">
    <property type="entry name" value="P-loop_NTPase"/>
</dbReference>
<evidence type="ECO:0000313" key="2">
    <source>
        <dbReference type="EMBL" id="KAF7189010.1"/>
    </source>
</evidence>
<dbReference type="Gene3D" id="3.40.50.300">
    <property type="entry name" value="P-loop containing nucleotide triphosphate hydrolases"/>
    <property type="match status" value="1"/>
</dbReference>
<dbReference type="Proteomes" id="UP000660729">
    <property type="component" value="Unassembled WGS sequence"/>
</dbReference>
<organism evidence="2 3">
    <name type="scientific">Pseudocercospora fuligena</name>
    <dbReference type="NCBI Taxonomy" id="685502"/>
    <lineage>
        <taxon>Eukaryota</taxon>
        <taxon>Fungi</taxon>
        <taxon>Dikarya</taxon>
        <taxon>Ascomycota</taxon>
        <taxon>Pezizomycotina</taxon>
        <taxon>Dothideomycetes</taxon>
        <taxon>Dothideomycetidae</taxon>
        <taxon>Mycosphaerellales</taxon>
        <taxon>Mycosphaerellaceae</taxon>
        <taxon>Pseudocercospora</taxon>
    </lineage>
</organism>
<proteinExistence type="predicted"/>
<dbReference type="InterPro" id="IPR040632">
    <property type="entry name" value="Sulfotransfer_4"/>
</dbReference>
<dbReference type="EMBL" id="JABCIY010000197">
    <property type="protein sequence ID" value="KAF7189010.1"/>
    <property type="molecule type" value="Genomic_DNA"/>
</dbReference>
<keyword evidence="3" id="KW-1185">Reference proteome</keyword>
<keyword evidence="1" id="KW-0472">Membrane</keyword>
<accession>A0A8H6VF21</accession>
<dbReference type="PANTHER" id="PTHR36978">
    <property type="entry name" value="P-LOOP CONTAINING NUCLEOTIDE TRIPHOSPHATE HYDROLASE"/>
    <property type="match status" value="1"/>
</dbReference>
<dbReference type="OrthoDB" id="408152at2759"/>
<evidence type="ECO:0000313" key="3">
    <source>
        <dbReference type="Proteomes" id="UP000660729"/>
    </source>
</evidence>
<dbReference type="AlphaFoldDB" id="A0A8H6VF21"/>
<dbReference type="SUPFAM" id="SSF52540">
    <property type="entry name" value="P-loop containing nucleoside triphosphate hydrolases"/>
    <property type="match status" value="1"/>
</dbReference>
<feature type="transmembrane region" description="Helical" evidence="1">
    <location>
        <begin position="245"/>
        <end position="265"/>
    </location>
</feature>
<reference evidence="2" key="1">
    <citation type="submission" date="2020-04" db="EMBL/GenBank/DDBJ databases">
        <title>Draft genome resource of the tomato pathogen Pseudocercospora fuligena.</title>
        <authorList>
            <person name="Zaccaron A."/>
        </authorList>
    </citation>
    <scope>NUCLEOTIDE SEQUENCE</scope>
    <source>
        <strain evidence="2">PF001</strain>
    </source>
</reference>
<name>A0A8H6VF21_9PEZI</name>
<dbReference type="Pfam" id="PF17784">
    <property type="entry name" value="Sulfotransfer_4"/>
    <property type="match status" value="1"/>
</dbReference>
<evidence type="ECO:0000256" key="1">
    <source>
        <dbReference type="SAM" id="Phobius"/>
    </source>
</evidence>
<keyword evidence="1" id="KW-0812">Transmembrane</keyword>
<gene>
    <name evidence="2" type="ORF">HII31_09633</name>
</gene>